<name>A0A9P4SI12_9PEZI</name>
<dbReference type="InterPro" id="IPR027815">
    <property type="entry name" value="CSC1/OSCA1-like_cyt"/>
</dbReference>
<reference evidence="13" key="1">
    <citation type="journal article" date="2020" name="Stud. Mycol.">
        <title>101 Dothideomycetes genomes: a test case for predicting lifestyles and emergence of pathogens.</title>
        <authorList>
            <person name="Haridas S."/>
            <person name="Albert R."/>
            <person name="Binder M."/>
            <person name="Bloem J."/>
            <person name="Labutti K."/>
            <person name="Salamov A."/>
            <person name="Andreopoulos B."/>
            <person name="Baker S."/>
            <person name="Barry K."/>
            <person name="Bills G."/>
            <person name="Bluhm B."/>
            <person name="Cannon C."/>
            <person name="Castanera R."/>
            <person name="Culley D."/>
            <person name="Daum C."/>
            <person name="Ezra D."/>
            <person name="Gonzalez J."/>
            <person name="Henrissat B."/>
            <person name="Kuo A."/>
            <person name="Liang C."/>
            <person name="Lipzen A."/>
            <person name="Lutzoni F."/>
            <person name="Magnuson J."/>
            <person name="Mondo S."/>
            <person name="Nolan M."/>
            <person name="Ohm R."/>
            <person name="Pangilinan J."/>
            <person name="Park H.-J."/>
            <person name="Ramirez L."/>
            <person name="Alfaro M."/>
            <person name="Sun H."/>
            <person name="Tritt A."/>
            <person name="Yoshinaga Y."/>
            <person name="Zwiers L.-H."/>
            <person name="Turgeon B."/>
            <person name="Goodwin S."/>
            <person name="Spatafora J."/>
            <person name="Crous P."/>
            <person name="Grigoriev I."/>
        </authorList>
    </citation>
    <scope>NUCLEOTIDE SEQUENCE</scope>
    <source>
        <strain evidence="13">CBS 101060</strain>
    </source>
</reference>
<feature type="transmembrane region" description="Helical" evidence="9">
    <location>
        <begin position="655"/>
        <end position="674"/>
    </location>
</feature>
<sequence length="970" mass="110581">MPPPHSRAIFAREGSSTDEFLELISNPFSSAIQSDAFLASLGTSLGITFFVAIVFCLLRPYNTVVYAPRLKHADEKHAPPPLGKGVFAWVKPVVQTKEDILVEKIGLDATIFLRFTKMCRNLFLVLSIVGCGILIPVNVVGGKQFTSGHNDISTFMRMTPQFMWGEIYWALVICAYLFDIILCYFLWSNYRAITRLRRIYFDSQDYQSSLHSRTLIVTDIPRDFRTDEGIVKLTEEVRSTESIPRAAIGRNAKELPELVKEHEDAVKQLEKYLAKYLRNPDKLPIKRPTCKPSNKDRTHRGDQEVDAIDYLTDRIRELEIQIKDVRESIDKRNAMPYGFASFENISDAHTVAYSARKVHPHGSTIRLAPKPNDIIWDNLPLSKKRRKWKKISNNLWVALLTFFWIAPNALIAVFLTNLTNLGRVWHGFNVELQANPKSWAVVQGILSPAITSLVYYFLPIIFRRLSMRAGDFTKTSRERHVVHKLYAFFVFNNLIVFSLFAALWAFISTVIDLHDEGHIDVWQAMKEGDIYNKVMIALCNVSPFWITWLLQRNLGAAVDLSQIFNLAWGSFARKFTHPTPREMIEWTAPPPFDYASYYNYFLFYSTVALCFATLQPLVLPVTAFYFALDTWLKKYLLLYVFITKTESGGQFWRVLYNRFIFAAILANVIVALLVKAKGNSWKMLGCLVPLPILMLGFKWYCATTFDDAIHFYTKGPLKDPESRTLPEHKERRGDRVGVRFGNPVLYRKLMVPMVHEKAKHVLHQVYRGRLEDQSDVAAMTAYSDTFSLDNMSPNHPGKKAPSSSPFELVSEGQMDFEHHKDRPEFREEFGGEGEMYGRPLDMIRPGTPGSFTTLDRGRSSSQDSDRTRFDQETYVDGTNYPAGYHQTSAAYRHHSPSRHNYNSGYGGMTRGNSYMNGSETNLLGGAAPMGSENMPGRNQASPYGYAGTGTAGTPLSEDELGYDYFRTGRR</sequence>
<dbReference type="AlphaFoldDB" id="A0A9P4SI12"/>
<dbReference type="Pfam" id="PF13967">
    <property type="entry name" value="RSN1_TM"/>
    <property type="match status" value="1"/>
</dbReference>
<dbReference type="EMBL" id="MU006089">
    <property type="protein sequence ID" value="KAF2843331.1"/>
    <property type="molecule type" value="Genomic_DNA"/>
</dbReference>
<feature type="domain" description="CSC1/OSCA1-like cytosolic" evidence="12">
    <location>
        <begin position="212"/>
        <end position="378"/>
    </location>
</feature>
<feature type="compositionally biased region" description="Basic and acidic residues" evidence="8">
    <location>
        <begin position="855"/>
        <end position="868"/>
    </location>
</feature>
<evidence type="ECO:0000256" key="2">
    <source>
        <dbReference type="ARBA" id="ARBA00007779"/>
    </source>
</evidence>
<dbReference type="InterPro" id="IPR045122">
    <property type="entry name" value="Csc1-like"/>
</dbReference>
<gene>
    <name evidence="13" type="ORF">M501DRAFT_1005921</name>
</gene>
<dbReference type="Proteomes" id="UP000799429">
    <property type="component" value="Unassembled WGS sequence"/>
</dbReference>
<feature type="transmembrane region" description="Helical" evidence="9">
    <location>
        <begin position="395"/>
        <end position="418"/>
    </location>
</feature>
<dbReference type="Pfam" id="PF02714">
    <property type="entry name" value="RSN1_7TM"/>
    <property type="match status" value="1"/>
</dbReference>
<accession>A0A9P4SI12</accession>
<dbReference type="OrthoDB" id="2150324at2759"/>
<keyword evidence="14" id="KW-1185">Reference proteome</keyword>
<evidence type="ECO:0000259" key="12">
    <source>
        <dbReference type="Pfam" id="PF14703"/>
    </source>
</evidence>
<dbReference type="GO" id="GO:0005227">
    <property type="term" value="F:calcium-activated cation channel activity"/>
    <property type="evidence" value="ECO:0007669"/>
    <property type="project" value="InterPro"/>
</dbReference>
<keyword evidence="7" id="KW-0175">Coiled coil</keyword>
<evidence type="ECO:0000313" key="14">
    <source>
        <dbReference type="Proteomes" id="UP000799429"/>
    </source>
</evidence>
<feature type="transmembrane region" description="Helical" evidence="9">
    <location>
        <begin position="438"/>
        <end position="458"/>
    </location>
</feature>
<keyword evidence="6 9" id="KW-0472">Membrane</keyword>
<feature type="transmembrane region" description="Helical" evidence="9">
    <location>
        <begin position="601"/>
        <end position="628"/>
    </location>
</feature>
<dbReference type="PANTHER" id="PTHR13018">
    <property type="entry name" value="PROBABLE MEMBRANE PROTEIN DUF221-RELATED"/>
    <property type="match status" value="1"/>
</dbReference>
<evidence type="ECO:0000313" key="13">
    <source>
        <dbReference type="EMBL" id="KAF2843331.1"/>
    </source>
</evidence>
<feature type="transmembrane region" description="Helical" evidence="9">
    <location>
        <begin position="167"/>
        <end position="187"/>
    </location>
</feature>
<dbReference type="InterPro" id="IPR032880">
    <property type="entry name" value="CSC1/OSCA1-like_N"/>
</dbReference>
<proteinExistence type="inferred from homology"/>
<feature type="domain" description="CSC1/OSCA1-like N-terminal transmembrane" evidence="11">
    <location>
        <begin position="36"/>
        <end position="188"/>
    </location>
</feature>
<dbReference type="PANTHER" id="PTHR13018:SF149">
    <property type="entry name" value="DOMAIN PROTEIN, PUTATIVE (AFU_ORTHOLOGUE AFUA_3G11660)-RELATED"/>
    <property type="match status" value="1"/>
</dbReference>
<evidence type="ECO:0000256" key="8">
    <source>
        <dbReference type="SAM" id="MobiDB-lite"/>
    </source>
</evidence>
<evidence type="ECO:0000256" key="5">
    <source>
        <dbReference type="ARBA" id="ARBA00022989"/>
    </source>
</evidence>
<evidence type="ECO:0000256" key="4">
    <source>
        <dbReference type="ARBA" id="ARBA00022692"/>
    </source>
</evidence>
<feature type="transmembrane region" description="Helical" evidence="9">
    <location>
        <begin position="122"/>
        <end position="141"/>
    </location>
</feature>
<evidence type="ECO:0000256" key="3">
    <source>
        <dbReference type="ARBA" id="ARBA00022448"/>
    </source>
</evidence>
<feature type="transmembrane region" description="Helical" evidence="9">
    <location>
        <begin position="485"/>
        <end position="507"/>
    </location>
</feature>
<feature type="region of interest" description="Disordered" evidence="8">
    <location>
        <begin position="829"/>
        <end position="868"/>
    </location>
</feature>
<evidence type="ECO:0000256" key="1">
    <source>
        <dbReference type="ARBA" id="ARBA00004141"/>
    </source>
</evidence>
<dbReference type="Pfam" id="PF14703">
    <property type="entry name" value="PHM7_cyt"/>
    <property type="match status" value="1"/>
</dbReference>
<comment type="caution">
    <text evidence="13">The sequence shown here is derived from an EMBL/GenBank/DDBJ whole genome shotgun (WGS) entry which is preliminary data.</text>
</comment>
<keyword evidence="4 9" id="KW-0812">Transmembrane</keyword>
<keyword evidence="5 9" id="KW-1133">Transmembrane helix</keyword>
<feature type="region of interest" description="Disordered" evidence="8">
    <location>
        <begin position="934"/>
        <end position="970"/>
    </location>
</feature>
<feature type="transmembrane region" description="Helical" evidence="9">
    <location>
        <begin position="36"/>
        <end position="58"/>
    </location>
</feature>
<protein>
    <submittedName>
        <fullName evidence="13">DUF221-domain-containing protein</fullName>
    </submittedName>
</protein>
<evidence type="ECO:0000259" key="11">
    <source>
        <dbReference type="Pfam" id="PF13967"/>
    </source>
</evidence>
<evidence type="ECO:0000256" key="6">
    <source>
        <dbReference type="ARBA" id="ARBA00023136"/>
    </source>
</evidence>
<comment type="similarity">
    <text evidence="2">Belongs to the CSC1 (TC 1.A.17) family.</text>
</comment>
<keyword evidence="3" id="KW-0813">Transport</keyword>
<dbReference type="GO" id="GO:0005886">
    <property type="term" value="C:plasma membrane"/>
    <property type="evidence" value="ECO:0007669"/>
    <property type="project" value="TreeGrafter"/>
</dbReference>
<feature type="domain" description="CSC1/OSCA1-like 7TM region" evidence="10">
    <location>
        <begin position="389"/>
        <end position="673"/>
    </location>
</feature>
<evidence type="ECO:0000256" key="7">
    <source>
        <dbReference type="SAM" id="Coils"/>
    </source>
</evidence>
<evidence type="ECO:0000259" key="10">
    <source>
        <dbReference type="Pfam" id="PF02714"/>
    </source>
</evidence>
<evidence type="ECO:0000256" key="9">
    <source>
        <dbReference type="SAM" id="Phobius"/>
    </source>
</evidence>
<feature type="coiled-coil region" evidence="7">
    <location>
        <begin position="308"/>
        <end position="335"/>
    </location>
</feature>
<organism evidence="13 14">
    <name type="scientific">Patellaria atrata CBS 101060</name>
    <dbReference type="NCBI Taxonomy" id="1346257"/>
    <lineage>
        <taxon>Eukaryota</taxon>
        <taxon>Fungi</taxon>
        <taxon>Dikarya</taxon>
        <taxon>Ascomycota</taxon>
        <taxon>Pezizomycotina</taxon>
        <taxon>Dothideomycetes</taxon>
        <taxon>Dothideomycetes incertae sedis</taxon>
        <taxon>Patellariales</taxon>
        <taxon>Patellariaceae</taxon>
        <taxon>Patellaria</taxon>
    </lineage>
</organism>
<dbReference type="InterPro" id="IPR003864">
    <property type="entry name" value="CSC1/OSCA1-like_7TM"/>
</dbReference>
<comment type="subcellular location">
    <subcellularLocation>
        <location evidence="1">Membrane</location>
        <topology evidence="1">Multi-pass membrane protein</topology>
    </subcellularLocation>
</comment>